<gene>
    <name evidence="1" type="ORF">F5891DRAFT_975364</name>
</gene>
<evidence type="ECO:0000313" key="2">
    <source>
        <dbReference type="Proteomes" id="UP001195769"/>
    </source>
</evidence>
<comment type="caution">
    <text evidence="1">The sequence shown here is derived from an EMBL/GenBank/DDBJ whole genome shotgun (WGS) entry which is preliminary data.</text>
</comment>
<evidence type="ECO:0000313" key="1">
    <source>
        <dbReference type="EMBL" id="KAG1906592.1"/>
    </source>
</evidence>
<keyword evidence="2" id="KW-1185">Reference proteome</keyword>
<reference evidence="1" key="1">
    <citation type="journal article" date="2020" name="New Phytol.">
        <title>Comparative genomics reveals dynamic genome evolution in host specialist ectomycorrhizal fungi.</title>
        <authorList>
            <person name="Lofgren L.A."/>
            <person name="Nguyen N.H."/>
            <person name="Vilgalys R."/>
            <person name="Ruytinx J."/>
            <person name="Liao H.L."/>
            <person name="Branco S."/>
            <person name="Kuo A."/>
            <person name="LaButti K."/>
            <person name="Lipzen A."/>
            <person name="Andreopoulos W."/>
            <person name="Pangilinan J."/>
            <person name="Riley R."/>
            <person name="Hundley H."/>
            <person name="Na H."/>
            <person name="Barry K."/>
            <person name="Grigoriev I.V."/>
            <person name="Stajich J.E."/>
            <person name="Kennedy P.G."/>
        </authorList>
    </citation>
    <scope>NUCLEOTIDE SEQUENCE</scope>
    <source>
        <strain evidence="1">FC203</strain>
    </source>
</reference>
<sequence length="123" mass="13452">MHTCEEVGIAVETAQASFVWAPPLLAEPLDADDLLSGPESISPDNIAAEFAALKELKRTEEVHDIDKVEVLEGNVFDFDELDCVKQGIIPQAILDEVEVVNYDGEDDGWDKATLMSSLGMLFT</sequence>
<dbReference type="GeneID" id="64670805"/>
<organism evidence="1 2">
    <name type="scientific">Suillus fuscotomentosus</name>
    <dbReference type="NCBI Taxonomy" id="1912939"/>
    <lineage>
        <taxon>Eukaryota</taxon>
        <taxon>Fungi</taxon>
        <taxon>Dikarya</taxon>
        <taxon>Basidiomycota</taxon>
        <taxon>Agaricomycotina</taxon>
        <taxon>Agaricomycetes</taxon>
        <taxon>Agaricomycetidae</taxon>
        <taxon>Boletales</taxon>
        <taxon>Suillineae</taxon>
        <taxon>Suillaceae</taxon>
        <taxon>Suillus</taxon>
    </lineage>
</organism>
<dbReference type="RefSeq" id="XP_041232167.1">
    <property type="nucleotide sequence ID" value="XM_041376507.1"/>
</dbReference>
<name>A0AAD4EI62_9AGAM</name>
<dbReference type="Proteomes" id="UP001195769">
    <property type="component" value="Unassembled WGS sequence"/>
</dbReference>
<accession>A0AAD4EI62</accession>
<dbReference type="AlphaFoldDB" id="A0AAD4EI62"/>
<dbReference type="EMBL" id="JABBWK010000004">
    <property type="protein sequence ID" value="KAG1906592.1"/>
    <property type="molecule type" value="Genomic_DNA"/>
</dbReference>
<protein>
    <submittedName>
        <fullName evidence="1">Uncharacterized protein</fullName>
    </submittedName>
</protein>
<proteinExistence type="predicted"/>